<dbReference type="NCBIfam" id="TIGR04056">
    <property type="entry name" value="OMP_RagA_SusC"/>
    <property type="match status" value="1"/>
</dbReference>
<evidence type="ECO:0000256" key="6">
    <source>
        <dbReference type="ARBA" id="ARBA00023136"/>
    </source>
</evidence>
<gene>
    <name evidence="13" type="ORF">C3K47_10990</name>
</gene>
<evidence type="ECO:0000313" key="13">
    <source>
        <dbReference type="EMBL" id="POY36273.1"/>
    </source>
</evidence>
<feature type="chain" id="PRO_5015424849" evidence="10">
    <location>
        <begin position="20"/>
        <end position="1070"/>
    </location>
</feature>
<comment type="subcellular location">
    <subcellularLocation>
        <location evidence="1 8">Cell outer membrane</location>
        <topology evidence="1 8">Multi-pass membrane protein</topology>
    </subcellularLocation>
</comment>
<feature type="signal peptide" evidence="10">
    <location>
        <begin position="1"/>
        <end position="19"/>
    </location>
</feature>
<dbReference type="AlphaFoldDB" id="A0A2S5A2E3"/>
<keyword evidence="6 8" id="KW-0472">Membrane</keyword>
<evidence type="ECO:0000256" key="10">
    <source>
        <dbReference type="SAM" id="SignalP"/>
    </source>
</evidence>
<dbReference type="Proteomes" id="UP000236893">
    <property type="component" value="Unassembled WGS sequence"/>
</dbReference>
<feature type="domain" description="TonB-dependent receptor-like beta-barrel" evidence="11">
    <location>
        <begin position="449"/>
        <end position="1032"/>
    </location>
</feature>
<evidence type="ECO:0000256" key="4">
    <source>
        <dbReference type="ARBA" id="ARBA00022692"/>
    </source>
</evidence>
<feature type="domain" description="TonB-dependent receptor plug" evidence="12">
    <location>
        <begin position="118"/>
        <end position="222"/>
    </location>
</feature>
<dbReference type="EMBL" id="PQVF01000007">
    <property type="protein sequence ID" value="POY36273.1"/>
    <property type="molecule type" value="Genomic_DNA"/>
</dbReference>
<evidence type="ECO:0000256" key="7">
    <source>
        <dbReference type="ARBA" id="ARBA00023237"/>
    </source>
</evidence>
<dbReference type="InterPro" id="IPR039426">
    <property type="entry name" value="TonB-dep_rcpt-like"/>
</dbReference>
<accession>A0A2S5A2E3</accession>
<evidence type="ECO:0000256" key="9">
    <source>
        <dbReference type="RuleBase" id="RU003357"/>
    </source>
</evidence>
<comment type="caution">
    <text evidence="13">The sequence shown here is derived from an EMBL/GenBank/DDBJ whole genome shotgun (WGS) entry which is preliminary data.</text>
</comment>
<evidence type="ECO:0000256" key="8">
    <source>
        <dbReference type="PROSITE-ProRule" id="PRU01360"/>
    </source>
</evidence>
<dbReference type="Gene3D" id="2.40.170.20">
    <property type="entry name" value="TonB-dependent receptor, beta-barrel domain"/>
    <property type="match status" value="1"/>
</dbReference>
<keyword evidence="7 8" id="KW-0998">Cell outer membrane</keyword>
<protein>
    <submittedName>
        <fullName evidence="13">SusC/RagA family TonB-linked outer membrane protein</fullName>
    </submittedName>
</protein>
<dbReference type="InterPro" id="IPR023997">
    <property type="entry name" value="TonB-dep_OMP_SusC/RagA_CS"/>
</dbReference>
<dbReference type="Gene3D" id="2.60.40.1120">
    <property type="entry name" value="Carboxypeptidase-like, regulatory domain"/>
    <property type="match status" value="1"/>
</dbReference>
<dbReference type="OrthoDB" id="9768177at2"/>
<dbReference type="GO" id="GO:0009279">
    <property type="term" value="C:cell outer membrane"/>
    <property type="evidence" value="ECO:0007669"/>
    <property type="project" value="UniProtKB-SubCell"/>
</dbReference>
<evidence type="ECO:0000256" key="3">
    <source>
        <dbReference type="ARBA" id="ARBA00022452"/>
    </source>
</evidence>
<keyword evidence="5 9" id="KW-0798">TonB box</keyword>
<keyword evidence="10" id="KW-0732">Signal</keyword>
<dbReference type="Pfam" id="PF07715">
    <property type="entry name" value="Plug"/>
    <property type="match status" value="1"/>
</dbReference>
<dbReference type="RefSeq" id="WP_103789191.1">
    <property type="nucleotide sequence ID" value="NZ_PQVF01000007.1"/>
</dbReference>
<keyword evidence="14" id="KW-1185">Reference proteome</keyword>
<dbReference type="SUPFAM" id="SSF49464">
    <property type="entry name" value="Carboxypeptidase regulatory domain-like"/>
    <property type="match status" value="1"/>
</dbReference>
<dbReference type="InterPro" id="IPR012910">
    <property type="entry name" value="Plug_dom"/>
</dbReference>
<organism evidence="13 14">
    <name type="scientific">Solitalea longa</name>
    <dbReference type="NCBI Taxonomy" id="2079460"/>
    <lineage>
        <taxon>Bacteria</taxon>
        <taxon>Pseudomonadati</taxon>
        <taxon>Bacteroidota</taxon>
        <taxon>Sphingobacteriia</taxon>
        <taxon>Sphingobacteriales</taxon>
        <taxon>Sphingobacteriaceae</taxon>
        <taxon>Solitalea</taxon>
    </lineage>
</organism>
<dbReference type="PROSITE" id="PS52016">
    <property type="entry name" value="TONB_DEPENDENT_REC_3"/>
    <property type="match status" value="1"/>
</dbReference>
<reference evidence="13 14" key="1">
    <citation type="submission" date="2018-01" db="EMBL/GenBank/DDBJ databases">
        <authorList>
            <person name="Gaut B.S."/>
            <person name="Morton B.R."/>
            <person name="Clegg M.T."/>
            <person name="Duvall M.R."/>
        </authorList>
    </citation>
    <scope>NUCLEOTIDE SEQUENCE [LARGE SCALE GENOMIC DNA]</scope>
    <source>
        <strain evidence="13 14">HR-AV</strain>
    </source>
</reference>
<keyword evidence="2 8" id="KW-0813">Transport</keyword>
<proteinExistence type="inferred from homology"/>
<dbReference type="InterPro" id="IPR036942">
    <property type="entry name" value="Beta-barrel_TonB_sf"/>
</dbReference>
<keyword evidence="3 8" id="KW-1134">Transmembrane beta strand</keyword>
<evidence type="ECO:0000256" key="1">
    <source>
        <dbReference type="ARBA" id="ARBA00004571"/>
    </source>
</evidence>
<dbReference type="Gene3D" id="2.170.130.10">
    <property type="entry name" value="TonB-dependent receptor, plug domain"/>
    <property type="match status" value="1"/>
</dbReference>
<keyword evidence="4 8" id="KW-0812">Transmembrane</keyword>
<evidence type="ECO:0000313" key="14">
    <source>
        <dbReference type="Proteomes" id="UP000236893"/>
    </source>
</evidence>
<dbReference type="InterPro" id="IPR023996">
    <property type="entry name" value="TonB-dep_OMP_SusC/RagA"/>
</dbReference>
<dbReference type="InterPro" id="IPR008969">
    <property type="entry name" value="CarboxyPept-like_regulatory"/>
</dbReference>
<dbReference type="NCBIfam" id="TIGR04057">
    <property type="entry name" value="SusC_RagA_signa"/>
    <property type="match status" value="1"/>
</dbReference>
<sequence>MKYLLTLLMVFCVSLPGRAQTKSYLVKGRVVADGDFLPLAGASVQLKGSSDGTSTDGDGVFSLNVTGNSATLLVSFIGYQQREVSIRVPSTDLRIVLKENSSLLKEVVVSTGYQSLPQERTTGSFSKVDNELLNRVVATDVFSKLEYAVPGLTVNRSSFGAPTISIRGQSTIMGNSQPLIVVDNFPYDGDLNNINPNDVLSVTVLKDAAAASIWGTRAGNGVIVITTKKGRADELLSIGFTSNLSIGQKPDLGYLPLISSSDFIDFEQHLFNKGYYTSIEQSPSHPALSPSVELMIKQRDGLISGAEANSQFEALKGQKVQDDMNRYFFQNSIKQQYALNLKGGSNSIRYYFSGGYDHNQENETRNNYKRVTLNSSMVFNPLKQLELQADINYNQSNASLNNPGISLMSSSSAYSGKKFYPYALLADGNGNALAIAKSYDVSFVNSAIENGYLDWNYRPLEELQLSNNQSDQYDLRSNAGVKYSFNSNFNAELKYQYERAFTNSTNLQSEGAYYSRDLINQFSEGTGASLVHHIPVGGILDQGSSTLNSQNLRGQLNFLKDWNQQHLLSLIGGVEVKQLDVTARQSRVYGYDSETLQTQQVDYTSAFRVTPSGYYNFIPSMSGQSSKTDRFRSFYANGSYTFKERYTLSASGRIDQSNFFGVSTNQRSVPLWSAGLSWNISKEPFYKPDWLPQLKLRATYGYNGNIDKTVTAYTTARYTYDWLKYMQALEIINPPNPELRWEKIGITNFGLDFETKNRVLYGSIEYYLKQGKDLIGNMNPDPTSGVMNYRGNLASMRGSGVDLNLNSRIMDKAFTWNAALLFSYVTDKITHYTKEDLAYNYTALSTGIAIFPMQGRPVYSVYSYRFAGLDTQSGDPMGYVNGEKSTDYASILNTKPEELIYNGPARPTYQGALRNTFGYKQFQLSFNIGYKLGYFFRRNSISYSQLAATWSGHSDYALRWQQAGDEQRTSVPSVSGVLNASRDDFYLKSEALVENGSHIRLQDINLSYTLDRKRVPGLPFQQLQLYVYMNNVGILWRANDQGIDPDAVPNGGALYLPQARSVAFGVKVGF</sequence>
<evidence type="ECO:0000259" key="11">
    <source>
        <dbReference type="Pfam" id="PF00593"/>
    </source>
</evidence>
<dbReference type="Pfam" id="PF00593">
    <property type="entry name" value="TonB_dep_Rec_b-barrel"/>
    <property type="match status" value="1"/>
</dbReference>
<name>A0A2S5A2E3_9SPHI</name>
<dbReference type="InterPro" id="IPR037066">
    <property type="entry name" value="Plug_dom_sf"/>
</dbReference>
<comment type="similarity">
    <text evidence="8 9">Belongs to the TonB-dependent receptor family.</text>
</comment>
<evidence type="ECO:0000256" key="5">
    <source>
        <dbReference type="ARBA" id="ARBA00023077"/>
    </source>
</evidence>
<dbReference type="SUPFAM" id="SSF56935">
    <property type="entry name" value="Porins"/>
    <property type="match status" value="1"/>
</dbReference>
<dbReference type="InterPro" id="IPR000531">
    <property type="entry name" value="Beta-barrel_TonB"/>
</dbReference>
<dbReference type="Pfam" id="PF13715">
    <property type="entry name" value="CarbopepD_reg_2"/>
    <property type="match status" value="1"/>
</dbReference>
<evidence type="ECO:0000259" key="12">
    <source>
        <dbReference type="Pfam" id="PF07715"/>
    </source>
</evidence>
<evidence type="ECO:0000256" key="2">
    <source>
        <dbReference type="ARBA" id="ARBA00022448"/>
    </source>
</evidence>